<dbReference type="InterPro" id="IPR000182">
    <property type="entry name" value="GNAT_dom"/>
</dbReference>
<organism evidence="4 5">
    <name type="scientific">Arthrobacter mangrovi</name>
    <dbReference type="NCBI Taxonomy" id="2966350"/>
    <lineage>
        <taxon>Bacteria</taxon>
        <taxon>Bacillati</taxon>
        <taxon>Actinomycetota</taxon>
        <taxon>Actinomycetes</taxon>
        <taxon>Micrococcales</taxon>
        <taxon>Micrococcaceae</taxon>
        <taxon>Arthrobacter</taxon>
    </lineage>
</organism>
<keyword evidence="2" id="KW-0012">Acyltransferase</keyword>
<keyword evidence="1" id="KW-0808">Transferase</keyword>
<reference evidence="4 5" key="1">
    <citation type="journal article" date="2023" name="Int. J. Syst. Evol. Microbiol.">
        <title>Arthrobacter mangrovi sp. nov., an actinobacterium isolated from the rhizosphere of a mangrove.</title>
        <authorList>
            <person name="Hamada M."/>
            <person name="Saitou S."/>
            <person name="Enomoto N."/>
            <person name="Nanri K."/>
            <person name="Hidaka K."/>
            <person name="Miura T."/>
            <person name="Tamura T."/>
        </authorList>
    </citation>
    <scope>NUCLEOTIDE SEQUENCE [LARGE SCALE GENOMIC DNA]</scope>
    <source>
        <strain evidence="4 5">NBRC 112813</strain>
    </source>
</reference>
<protein>
    <submittedName>
        <fullName evidence="4">N-acetyltransferase</fullName>
    </submittedName>
</protein>
<dbReference type="EMBL" id="BRVS01000001">
    <property type="protein sequence ID" value="GLB65750.1"/>
    <property type="molecule type" value="Genomic_DNA"/>
</dbReference>
<evidence type="ECO:0000256" key="1">
    <source>
        <dbReference type="ARBA" id="ARBA00022679"/>
    </source>
</evidence>
<feature type="domain" description="N-acetyltransferase" evidence="3">
    <location>
        <begin position="39"/>
        <end position="197"/>
    </location>
</feature>
<dbReference type="Pfam" id="PF00583">
    <property type="entry name" value="Acetyltransf_1"/>
    <property type="match status" value="1"/>
</dbReference>
<dbReference type="PROSITE" id="PS51186">
    <property type="entry name" value="GNAT"/>
    <property type="match status" value="1"/>
</dbReference>
<dbReference type="CDD" id="cd04301">
    <property type="entry name" value="NAT_SF"/>
    <property type="match status" value="1"/>
</dbReference>
<dbReference type="PANTHER" id="PTHR43877">
    <property type="entry name" value="AMINOALKYLPHOSPHONATE N-ACETYLTRANSFERASE-RELATED-RELATED"/>
    <property type="match status" value="1"/>
</dbReference>
<dbReference type="InterPro" id="IPR050832">
    <property type="entry name" value="Bact_Acetyltransf"/>
</dbReference>
<keyword evidence="5" id="KW-1185">Reference proteome</keyword>
<evidence type="ECO:0000313" key="5">
    <source>
        <dbReference type="Proteomes" id="UP001209654"/>
    </source>
</evidence>
<evidence type="ECO:0000313" key="4">
    <source>
        <dbReference type="EMBL" id="GLB65750.1"/>
    </source>
</evidence>
<evidence type="ECO:0000256" key="2">
    <source>
        <dbReference type="ARBA" id="ARBA00023315"/>
    </source>
</evidence>
<proteinExistence type="predicted"/>
<gene>
    <name evidence="4" type="ORF">AHIS1636_01890</name>
</gene>
<dbReference type="SUPFAM" id="SSF55729">
    <property type="entry name" value="Acyl-CoA N-acyltransferases (Nat)"/>
    <property type="match status" value="1"/>
</dbReference>
<dbReference type="Gene3D" id="3.40.630.30">
    <property type="match status" value="1"/>
</dbReference>
<evidence type="ECO:0000259" key="3">
    <source>
        <dbReference type="PROSITE" id="PS51186"/>
    </source>
</evidence>
<dbReference type="Proteomes" id="UP001209654">
    <property type="component" value="Unassembled WGS sequence"/>
</dbReference>
<dbReference type="InterPro" id="IPR016181">
    <property type="entry name" value="Acyl_CoA_acyltransferase"/>
</dbReference>
<name>A0ABQ5MP27_9MICC</name>
<sequence>MVRVSNVTPPAAEAPPLPSIRAALPGEGAALAECAAATFPMACPPEMTAEDISDYVAANLGAPHFEQYLADPRRSLLVVEDDAEGSPRLAGYSMLIHTPPADEEVRAALTIRPASMLSKFYVRADAHGSGLAHRLMAATLHTARHAGARAVWLSVNEHNLRAQKFYAKNGFRTVGGMDFPTARLVLRDHVLERRLQAEP</sequence>
<accession>A0ABQ5MP27</accession>
<comment type="caution">
    <text evidence="4">The sequence shown here is derived from an EMBL/GenBank/DDBJ whole genome shotgun (WGS) entry which is preliminary data.</text>
</comment>